<evidence type="ECO:0000313" key="48">
    <source>
        <dbReference type="Proteomes" id="UP000376505"/>
    </source>
</evidence>
<evidence type="ECO:0000313" key="65">
    <source>
        <dbReference type="Proteomes" id="UP000528151"/>
    </source>
</evidence>
<dbReference type="Proteomes" id="UP000364988">
    <property type="component" value="Unassembled WGS sequence"/>
</dbReference>
<evidence type="ECO:0000313" key="61">
    <source>
        <dbReference type="Proteomes" id="UP000489121"/>
    </source>
</evidence>
<evidence type="ECO:0000313" key="34">
    <source>
        <dbReference type="EMBL" id="HAB8557158.1"/>
    </source>
</evidence>
<evidence type="ECO:0000313" key="59">
    <source>
        <dbReference type="Proteomes" id="UP000478704"/>
    </source>
</evidence>
<dbReference type="EMBL" id="AABAYG010000004">
    <property type="protein sequence ID" value="EAG2245687.1"/>
    <property type="molecule type" value="Genomic_DNA"/>
</dbReference>
<evidence type="ECO:0000313" key="9">
    <source>
        <dbReference type="EMBL" id="EAD5786292.1"/>
    </source>
</evidence>
<dbReference type="EMBL" id="AANDSR010000003">
    <property type="protein sequence ID" value="EDN9836332.1"/>
    <property type="molecule type" value="Genomic_DNA"/>
</dbReference>
<keyword evidence="1" id="KW-0472">Membrane</keyword>
<dbReference type="KEGG" id="lmok:CQ02_07395"/>
<dbReference type="EMBL" id="DAAJCS010000004">
    <property type="protein sequence ID" value="HAC0012585.1"/>
    <property type="molecule type" value="Genomic_DNA"/>
</dbReference>
<reference evidence="37 56" key="3">
    <citation type="submission" date="2018-04" db="EMBL/GenBank/DDBJ databases">
        <title>Genome Analysis of a Prevalent Clone of Listeria monocytogenes Sequence Type 87 in China.</title>
        <authorList>
            <person name="Wang Y."/>
        </authorList>
    </citation>
    <scope>NUCLEOTIDE SEQUENCE [LARGE SCALE GENOMIC DNA]</scope>
    <source>
        <strain evidence="37 56">ICDC_LM1523</strain>
    </source>
</reference>
<dbReference type="Proteomes" id="UP000423131">
    <property type="component" value="Unassembled WGS sequence"/>
</dbReference>
<reference evidence="70 71" key="2">
    <citation type="journal article" date="2018" name="Genome Biol.">
        <title>SKESA: strategic k-mer extension for scrupulous assemblies.</title>
        <authorList>
            <person name="Souvorov A."/>
            <person name="Agarwala R."/>
            <person name="Lipman D.J."/>
        </authorList>
    </citation>
    <scope>NUCLEOTIDE SEQUENCE [LARGE SCALE GENOMIC DNA]</scope>
    <source>
        <strain evidence="32">09CEB371LM</strain>
        <strain evidence="34 72">CFIAFB20100120</strain>
        <strain evidence="33 70">CFIAFB20130012</strain>
        <strain evidence="36">CFIAFB20170037</strain>
        <strain evidence="35 71">CFIAFB20170045</strain>
    </source>
</reference>
<protein>
    <submittedName>
        <fullName evidence="20">DUF1189 domain-containing protein</fullName>
    </submittedName>
</protein>
<evidence type="ECO:0000313" key="73">
    <source>
        <dbReference type="Proteomes" id="UP000852906"/>
    </source>
</evidence>
<dbReference type="EMBL" id="DAAIJL010000006">
    <property type="protein sequence ID" value="HAB8557158.1"/>
    <property type="molecule type" value="Genomic_DNA"/>
</dbReference>
<feature type="transmembrane region" description="Helical" evidence="1">
    <location>
        <begin position="29"/>
        <end position="47"/>
    </location>
</feature>
<dbReference type="Proteomes" id="UP000525850">
    <property type="component" value="Unassembled WGS sequence"/>
</dbReference>
<evidence type="ECO:0000313" key="68">
    <source>
        <dbReference type="Proteomes" id="UP000549379"/>
    </source>
</evidence>
<dbReference type="EMBL" id="AABDGJ010000002">
    <property type="protein sequence ID" value="EAG6989725.1"/>
    <property type="molecule type" value="Genomic_DNA"/>
</dbReference>
<dbReference type="Proteomes" id="UP000467347">
    <property type="component" value="Unassembled WGS sequence"/>
</dbReference>
<evidence type="ECO:0000313" key="47">
    <source>
        <dbReference type="Proteomes" id="UP000365297"/>
    </source>
</evidence>
<evidence type="ECO:0000313" key="11">
    <source>
        <dbReference type="EMBL" id="EAG2245687.1"/>
    </source>
</evidence>
<evidence type="ECO:0000313" key="31">
    <source>
        <dbReference type="EMBL" id="EDP8513594.1"/>
    </source>
</evidence>
<dbReference type="InterPro" id="IPR009574">
    <property type="entry name" value="DUF1189"/>
</dbReference>
<feature type="transmembrane region" description="Helical" evidence="1">
    <location>
        <begin position="232"/>
        <end position="253"/>
    </location>
</feature>
<evidence type="ECO:0000313" key="19">
    <source>
        <dbReference type="EMBL" id="EAH4242218.1"/>
    </source>
</evidence>
<dbReference type="EMBL" id="AAALRN010000003">
    <property type="protein sequence ID" value="EAD1185012.1"/>
    <property type="molecule type" value="Genomic_DNA"/>
</dbReference>
<evidence type="ECO:0000313" key="12">
    <source>
        <dbReference type="EMBL" id="EAG2514978.1"/>
    </source>
</evidence>
<dbReference type="Proteomes" id="UP000455569">
    <property type="component" value="Unassembled WGS sequence"/>
</dbReference>
<reference evidence="38 73" key="1">
    <citation type="submission" date="2016-09" db="EMBL/GenBank/DDBJ databases">
        <title>100K Listeria isolates.</title>
        <authorList>
            <person name="Chen P."/>
            <person name="Weimer B.C."/>
            <person name="Kong N."/>
            <person name="Huang B."/>
        </authorList>
    </citation>
    <scope>NUCLEOTIDE SEQUENCE [LARGE SCALE GENOMIC DNA]</scope>
    <source>
        <strain evidence="38 73">BCW_2383</strain>
    </source>
</reference>
<dbReference type="EMBL" id="AAAKQF010000002">
    <property type="protein sequence ID" value="EAC9039333.1"/>
    <property type="molecule type" value="Genomic_DNA"/>
</dbReference>
<gene>
    <name evidence="17" type="ORF">AB917_03895</name>
    <name evidence="2" type="ORF">ABZ57_04370</name>
    <name evidence="38" type="ORF">AJL21_03325</name>
    <name evidence="3" type="ORF">ARY78_04310</name>
    <name evidence="12" type="ORF">B1N52_07380</name>
    <name evidence="11" type="ORF">B1S26_09775</name>
    <name evidence="13" type="ORF">B5K54_05275</name>
    <name evidence="25" type="ORF">BCZ19_05225</name>
    <name evidence="10" type="ORF">BCZ21_09525</name>
    <name evidence="15" type="ORF">CA369_07520</name>
    <name evidence="14" type="ORF">CAV64_04285</name>
    <name evidence="18" type="ORF">CW845_06915</name>
    <name evidence="20" type="ORF">D7104_07520</name>
    <name evidence="37" type="ORF">DCK61_09760</name>
    <name evidence="16" type="ORF">DCT16_07740</name>
    <name evidence="4" type="ORF">DU018_04415</name>
    <name evidence="19" type="ORF">E5F58_09515</name>
    <name evidence="9" type="ORF">EX365_06980</name>
    <name evidence="8" type="ORF">EXZ73_00155</name>
    <name evidence="26" type="ORF">F6436_12870</name>
    <name evidence="27" type="ORF">F6515_04665</name>
    <name evidence="21" type="ORF">FA835_07665</name>
    <name evidence="23" type="ORF">FLQ97_07015</name>
    <name evidence="22" type="ORF">FLR03_13445</name>
    <name evidence="24" type="ORF">FNX40_09320</name>
    <name evidence="30" type="ORF">FV747_03185</name>
    <name evidence="31" type="ORF">G3O21_000995</name>
    <name evidence="32" type="ORF">GHH22_03265</name>
    <name evidence="29" type="ORF">GJW51_06615</name>
    <name evidence="28" type="ORF">GQG13_08120</name>
    <name evidence="33" type="ORF">GYR60_09850</name>
    <name evidence="34" type="ORF">GYS09_07645</name>
    <name evidence="35" type="ORF">GYX23_06165</name>
    <name evidence="36" type="ORF">GYY14_05680</name>
    <name evidence="5" type="ORF">KV70_03875</name>
    <name evidence="6" type="ORF">QD52_08000</name>
    <name evidence="7" type="ORF">UI29_08040</name>
</gene>
<dbReference type="Proteomes" id="UP000350032">
    <property type="component" value="Unassembled WGS sequence"/>
</dbReference>
<evidence type="ECO:0000313" key="18">
    <source>
        <dbReference type="EMBL" id="EAG9387213.1"/>
    </source>
</evidence>
<dbReference type="Proteomes" id="UP000844415">
    <property type="component" value="Unassembled WGS sequence"/>
</dbReference>
<dbReference type="Proteomes" id="UP000566721">
    <property type="component" value="Unassembled WGS sequence"/>
</dbReference>
<evidence type="ECO:0000313" key="27">
    <source>
        <dbReference type="EMBL" id="ECY9782278.1"/>
    </source>
</evidence>
<dbReference type="EMBL" id="AAIAJJ010000004">
    <property type="protein sequence ID" value="ECC1556997.1"/>
    <property type="molecule type" value="Genomic_DNA"/>
</dbReference>
<dbReference type="Proteomes" id="UP000540117">
    <property type="component" value="Unassembled WGS sequence"/>
</dbReference>
<dbReference type="EMBL" id="AANEHK010000002">
    <property type="protein sequence ID" value="EDO0985002.1"/>
    <property type="molecule type" value="Genomic_DNA"/>
</dbReference>
<dbReference type="Proteomes" id="UP000548278">
    <property type="component" value="Unassembled WGS sequence"/>
</dbReference>
<dbReference type="Proteomes" id="UP000840039">
    <property type="component" value="Unassembled WGS sequence"/>
</dbReference>
<reference evidence="20 44" key="5">
    <citation type="submission" date="2018-10" db="EMBL/GenBank/DDBJ databases">
        <authorList>
            <consortium name="PulseNet: The National Subtyping Network for Foodborne Disease Surveillance"/>
            <person name="Tarr C.L."/>
            <person name="Trees E."/>
            <person name="Katz L.S."/>
            <person name="Carleton-Romer H.A."/>
            <person name="Stroika S."/>
            <person name="Kucerova Z."/>
            <person name="Roache K.F."/>
            <person name="Sabol A.L."/>
            <person name="Besser J."/>
            <person name="Gerner-Smidt P."/>
        </authorList>
    </citation>
    <scope>NUCLEOTIDE SEQUENCE [LARGE SCALE GENOMIC DNA]</scope>
    <source>
        <strain evidence="2 41">2015L-6227</strain>
        <strain evidence="5 45">PNUSAL000910</strain>
        <strain evidence="20 44">PNUSAL004402</strain>
        <strain evidence="27 61">PNUSAL005692</strain>
    </source>
</reference>
<evidence type="ECO:0000313" key="21">
    <source>
        <dbReference type="EMBL" id="EAK9316976.1"/>
    </source>
</evidence>
<dbReference type="EMBL" id="AANPAU010000003">
    <property type="protein sequence ID" value="EDP8513594.1"/>
    <property type="molecule type" value="Genomic_DNA"/>
</dbReference>
<evidence type="ECO:0000313" key="33">
    <source>
        <dbReference type="EMBL" id="HAB8398816.1"/>
    </source>
</evidence>
<dbReference type="EMBL" id="AAAIXK010000002">
    <property type="protein sequence ID" value="EAC5549654.1"/>
    <property type="molecule type" value="Genomic_DNA"/>
</dbReference>
<dbReference type="Proteomes" id="UP000842809">
    <property type="component" value="Unassembled WGS sequence"/>
</dbReference>
<dbReference type="OMA" id="FFTIMRA"/>
<evidence type="ECO:0000313" key="51">
    <source>
        <dbReference type="Proteomes" id="UP000403352"/>
    </source>
</evidence>
<dbReference type="Proteomes" id="UP000398321">
    <property type="component" value="Unassembled WGS sequence"/>
</dbReference>
<evidence type="ECO:0000313" key="29">
    <source>
        <dbReference type="EMBL" id="EDN9836332.1"/>
    </source>
</evidence>
<evidence type="ECO:0000313" key="23">
    <source>
        <dbReference type="EMBL" id="ECB9513482.1"/>
    </source>
</evidence>
<dbReference type="EMBL" id="AABBZO010000007">
    <property type="protein sequence ID" value="EAG4462130.1"/>
    <property type="molecule type" value="Genomic_DNA"/>
</dbReference>
<evidence type="ECO:0000313" key="28">
    <source>
        <dbReference type="EMBL" id="EDN7715085.1"/>
    </source>
</evidence>
<dbReference type="EMBL" id="DAAEEB010000002">
    <property type="protein sequence ID" value="HAA8052168.1"/>
    <property type="molecule type" value="Genomic_DNA"/>
</dbReference>
<evidence type="ECO:0000313" key="37">
    <source>
        <dbReference type="EMBL" id="KAA9449142.1"/>
    </source>
</evidence>
<dbReference type="Proteomes" id="UP000339309">
    <property type="component" value="Unassembled WGS sequence"/>
</dbReference>
<name>A0A0B8RC41_LISMN</name>
<dbReference type="EMBL" id="AABEKY010000003">
    <property type="protein sequence ID" value="EAG9387213.1"/>
    <property type="molecule type" value="Genomic_DNA"/>
</dbReference>
<dbReference type="Proteomes" id="UP000852906">
    <property type="component" value="Unassembled WGS sequence"/>
</dbReference>
<evidence type="ECO:0000313" key="64">
    <source>
        <dbReference type="Proteomes" id="UP000527632"/>
    </source>
</evidence>
<evidence type="ECO:0000313" key="62">
    <source>
        <dbReference type="Proteomes" id="UP000522199"/>
    </source>
</evidence>
<keyword evidence="1" id="KW-1133">Transmembrane helix</keyword>
<evidence type="ECO:0000313" key="45">
    <source>
        <dbReference type="Proteomes" id="UP000354255"/>
    </source>
</evidence>
<evidence type="ECO:0000313" key="7">
    <source>
        <dbReference type="EMBL" id="EAD3792714.1"/>
    </source>
</evidence>
<evidence type="ECO:0000313" key="40">
    <source>
        <dbReference type="Proteomes" id="UP000337746"/>
    </source>
</evidence>
<evidence type="ECO:0000313" key="49">
    <source>
        <dbReference type="Proteomes" id="UP000389283"/>
    </source>
</evidence>
<dbReference type="Proteomes" id="UP000331186">
    <property type="component" value="Unassembled WGS sequence"/>
</dbReference>
<evidence type="ECO:0000313" key="41">
    <source>
        <dbReference type="Proteomes" id="UP000339309"/>
    </source>
</evidence>
<dbReference type="Proteomes" id="UP000489121">
    <property type="component" value="Unassembled WGS sequence"/>
</dbReference>
<dbReference type="EMBL" id="AALEDS010000015">
    <property type="protein sequence ID" value="ECY6545227.1"/>
    <property type="molecule type" value="Genomic_DNA"/>
</dbReference>
<keyword evidence="1" id="KW-0812">Transmembrane</keyword>
<proteinExistence type="predicted"/>
<dbReference type="Proteomes" id="UP000522199">
    <property type="component" value="Unassembled WGS sequence"/>
</dbReference>
<dbReference type="EMBL" id="AABAWE010000004">
    <property type="protein sequence ID" value="EAG2087499.1"/>
    <property type="molecule type" value="Genomic_DNA"/>
</dbReference>
<evidence type="ECO:0000313" key="60">
    <source>
        <dbReference type="Proteomes" id="UP000481141"/>
    </source>
</evidence>
<dbReference type="EMBL" id="DAAJFY010000003">
    <property type="protein sequence ID" value="HAC0274865.1"/>
    <property type="molecule type" value="Genomic_DNA"/>
</dbReference>
<dbReference type="Proteomes" id="UP000376505">
    <property type="component" value="Unassembled WGS sequence"/>
</dbReference>
<dbReference type="EMBL" id="AALGDA010000009">
    <property type="protein sequence ID" value="ECY9782278.1"/>
    <property type="molecule type" value="Genomic_DNA"/>
</dbReference>
<evidence type="ECO:0000313" key="53">
    <source>
        <dbReference type="Proteomes" id="UP000423131"/>
    </source>
</evidence>
<evidence type="ECO:0000313" key="67">
    <source>
        <dbReference type="Proteomes" id="UP000548278"/>
    </source>
</evidence>
<dbReference type="Proteomes" id="UP000467536">
    <property type="component" value="Unassembled WGS sequence"/>
</dbReference>
<feature type="transmembrane region" description="Helical" evidence="1">
    <location>
        <begin position="208"/>
        <end position="226"/>
    </location>
</feature>
<evidence type="ECO:0000313" key="54">
    <source>
        <dbReference type="Proteomes" id="UP000427828"/>
    </source>
</evidence>
<evidence type="ECO:0000313" key="14">
    <source>
        <dbReference type="EMBL" id="EAG4330459.1"/>
    </source>
</evidence>
<evidence type="ECO:0000313" key="10">
    <source>
        <dbReference type="EMBL" id="EAG2087499.1"/>
    </source>
</evidence>
<dbReference type="Proteomes" id="UP000365297">
    <property type="component" value="Unassembled WGS sequence"/>
</dbReference>
<dbReference type="EMBL" id="MJTJ01000006">
    <property type="protein sequence ID" value="OET52326.1"/>
    <property type="molecule type" value="Genomic_DNA"/>
</dbReference>
<reference evidence="52 62" key="6">
    <citation type="submission" date="2019-04" db="EMBL/GenBank/DDBJ databases">
        <authorList>
            <consortium name="GenomeTrakr network: Whole genome sequencing for foodborne pathogen traceback"/>
        </authorList>
    </citation>
    <scope>NUCLEOTIDE SEQUENCE [LARGE SCALE GENOMIC DNA]</scope>
    <source>
        <strain evidence="17 67">CFSAN004300</strain>
        <strain evidence="18 62">CFSAN072474</strain>
        <strain evidence="26 46">FLAG-55987</strain>
        <strain evidence="21 52">PHLUSALM00088</strain>
    </source>
</reference>
<evidence type="ECO:0000313" key="4">
    <source>
        <dbReference type="EMBL" id="EAC6547609.1"/>
    </source>
</evidence>
<dbReference type="EMBL" id="AABBHO010000011">
    <property type="protein sequence ID" value="EAG2996688.1"/>
    <property type="molecule type" value="Genomic_DNA"/>
</dbReference>
<dbReference type="Pfam" id="PF06691">
    <property type="entry name" value="DUF1189"/>
    <property type="match status" value="1"/>
</dbReference>
<evidence type="ECO:0000313" key="16">
    <source>
        <dbReference type="EMBL" id="EAG6169273.1"/>
    </source>
</evidence>
<evidence type="ECO:0000313" key="52">
    <source>
        <dbReference type="Proteomes" id="UP000410967"/>
    </source>
</evidence>
<evidence type="ECO:0000313" key="69">
    <source>
        <dbReference type="Proteomes" id="UP000566721"/>
    </source>
</evidence>
<evidence type="ECO:0000313" key="3">
    <source>
        <dbReference type="EMBL" id="EAC5549654.1"/>
    </source>
</evidence>
<dbReference type="EMBL" id="AABCVX010000003">
    <property type="protein sequence ID" value="EAG6169273.1"/>
    <property type="molecule type" value="Genomic_DNA"/>
</dbReference>
<dbReference type="Proteomes" id="UP000478704">
    <property type="component" value="Unassembled WGS sequence"/>
</dbReference>
<reference evidence="30 58" key="7">
    <citation type="submission" date="2019-08" db="EMBL/GenBank/DDBJ databases">
        <authorList>
            <person name="Ashton P.M."/>
            <person name="Dallman T."/>
            <person name="Nair S."/>
            <person name="De Pinna E."/>
            <person name="Peters T."/>
            <person name="Grant K."/>
        </authorList>
    </citation>
    <scope>NUCLEOTIDE SEQUENCE [LARGE SCALE GENOMIC DNA]</scope>
    <source>
        <strain evidence="30 58">788324</strain>
    </source>
</reference>
<dbReference type="Proteomes" id="UP000460224">
    <property type="component" value="Unassembled WGS sequence"/>
</dbReference>
<dbReference type="Proteomes" id="UP000528151">
    <property type="component" value="Unassembled WGS sequence"/>
</dbReference>
<evidence type="ECO:0000313" key="25">
    <source>
        <dbReference type="EMBL" id="ECX6924061.1"/>
    </source>
</evidence>
<evidence type="ECO:0000313" key="17">
    <source>
        <dbReference type="EMBL" id="EAG6989725.1"/>
    </source>
</evidence>
<dbReference type="EMBL" id="AABGUK010000003">
    <property type="protein sequence ID" value="EAH4242218.1"/>
    <property type="molecule type" value="Genomic_DNA"/>
</dbReference>
<dbReference type="Proteomes" id="UP000841146">
    <property type="component" value="Unassembled WGS sequence"/>
</dbReference>
<reference evidence="40 43" key="4">
    <citation type="submission" date="2018-06" db="EMBL/GenBank/DDBJ databases">
        <authorList>
            <consortium name="GenomeTrakr: Next Generation Sequencing Network for Food Pathogen Tracability"/>
        </authorList>
    </citation>
    <scope>NUCLEOTIDE SEQUENCE [LARGE SCALE GENOMIC DNA]</scope>
    <source>
        <strain evidence="13 68">10B02965A-1</strain>
        <strain evidence="15 65">CFSAN063727</strain>
        <strain evidence="28 55">CFSAN102901</strain>
        <strain evidence="3 47">FDA00007096</strain>
        <strain evidence="6 51">FDA00008584</strain>
        <strain evidence="11">FDA00011243</strain>
        <strain evidence="4 39">FDA00013332</strain>
        <strain evidence="9 42">FDA00013853</strain>
        <strain evidence="22 53">FDA00014336</strain>
        <strain evidence="24 49">FDA00014370</strain>
        <strain evidence="23 50">FDA00014392</strain>
        <strain evidence="31">FDA00015054</strain>
        <strain evidence="14 66">FDA1005580-S054-001</strain>
        <strain evidence="59">FDA1090798-S029-001</strain>
        <strain evidence="60">FDA956581-098-004</strain>
        <strain evidence="12 63">FDA960927-006-004</strain>
        <strain evidence="16 69">FLAG-38921</strain>
        <strain evidence="25 54">FLAG-51482A</strain>
        <strain evidence="10 40">FLAG-54356</strain>
        <strain evidence="8 48">FSIS31901579</strain>
        <strain evidence="19 64">LS1344</strain>
        <strain evidence="29 57">OSF101448</strain>
        <strain evidence="7 43">VA-WGS-00405</strain>
    </source>
</reference>
<dbReference type="RefSeq" id="WP_003727438.1">
    <property type="nucleotide sequence ID" value="NC_021824.1"/>
</dbReference>
<evidence type="ECO:0000313" key="20">
    <source>
        <dbReference type="EMBL" id="EAK8897551.1"/>
    </source>
</evidence>
<dbReference type="EMBL" id="QDAY01000003">
    <property type="protein sequence ID" value="KAA9449142.1"/>
    <property type="molecule type" value="Genomic_DNA"/>
</dbReference>
<evidence type="ECO:0000313" key="57">
    <source>
        <dbReference type="Proteomes" id="UP000467347"/>
    </source>
</evidence>
<dbReference type="Proteomes" id="UP000527632">
    <property type="component" value="Unassembled WGS sequence"/>
</dbReference>
<dbReference type="EMBL" id="AALAQH010000002">
    <property type="protein sequence ID" value="ECX6924061.1"/>
    <property type="molecule type" value="Genomic_DNA"/>
</dbReference>
<evidence type="ECO:0000313" key="13">
    <source>
        <dbReference type="EMBL" id="EAG2996688.1"/>
    </source>
</evidence>
<evidence type="ECO:0000313" key="8">
    <source>
        <dbReference type="EMBL" id="EAD5772688.1"/>
    </source>
</evidence>
<evidence type="ECO:0000256" key="1">
    <source>
        <dbReference type="SAM" id="Phobius"/>
    </source>
</evidence>
<evidence type="ECO:0000313" key="58">
    <source>
        <dbReference type="Proteomes" id="UP000467536"/>
    </source>
</evidence>
<comment type="caution">
    <text evidence="20">The sequence shown here is derived from an EMBL/GenBank/DDBJ whole genome shotgun (WGS) entry which is preliminary data.</text>
</comment>
<evidence type="ECO:0000313" key="43">
    <source>
        <dbReference type="Proteomes" id="UP000345329"/>
    </source>
</evidence>
<evidence type="ECO:0000313" key="15">
    <source>
        <dbReference type="EMBL" id="EAG4462130.1"/>
    </source>
</evidence>
<dbReference type="EMBL" id="AAAMZD010000003">
    <property type="protein sequence ID" value="EAD3792714.1"/>
    <property type="molecule type" value="Genomic_DNA"/>
</dbReference>
<dbReference type="EMBL" id="AAANYR010000003">
    <property type="protein sequence ID" value="EAD5786292.1"/>
    <property type="molecule type" value="Genomic_DNA"/>
</dbReference>
<dbReference type="Proteomes" id="UP000344343">
    <property type="component" value="Unassembled WGS sequence"/>
</dbReference>
<evidence type="ECO:0000313" key="2">
    <source>
        <dbReference type="EMBL" id="EAC4551709.1"/>
    </source>
</evidence>
<dbReference type="Proteomes" id="UP000840197">
    <property type="component" value="Unassembled WGS sequence"/>
</dbReference>
<evidence type="ECO:0000313" key="70">
    <source>
        <dbReference type="Proteomes" id="UP000840197"/>
    </source>
</evidence>
<evidence type="ECO:0000313" key="55">
    <source>
        <dbReference type="Proteomes" id="UP000455569"/>
    </source>
</evidence>
<evidence type="ECO:0000313" key="42">
    <source>
        <dbReference type="Proteomes" id="UP000344343"/>
    </source>
</evidence>
<dbReference type="Proteomes" id="UP000389283">
    <property type="component" value="Unassembled WGS sequence"/>
</dbReference>
<dbReference type="EMBL" id="AAHZFN010000019">
    <property type="protein sequence ID" value="ECB9474686.1"/>
    <property type="molecule type" value="Genomic_DNA"/>
</dbReference>
<evidence type="ECO:0000313" key="5">
    <source>
        <dbReference type="EMBL" id="EAC9039333.1"/>
    </source>
</evidence>
<dbReference type="EMBL" id="AAAIKW010000002">
    <property type="protein sequence ID" value="EAC4551709.1"/>
    <property type="molecule type" value="Genomic_DNA"/>
</dbReference>
<evidence type="ECO:0000313" key="24">
    <source>
        <dbReference type="EMBL" id="ECC1556997.1"/>
    </source>
</evidence>
<evidence type="ECO:0000313" key="30">
    <source>
        <dbReference type="EMBL" id="EDO0985002.1"/>
    </source>
</evidence>
<dbReference type="EMBL" id="AAHZFY010000012">
    <property type="protein sequence ID" value="ECB9513482.1"/>
    <property type="molecule type" value="Genomic_DNA"/>
</dbReference>
<dbReference type="Proteomes" id="UP000481141">
    <property type="component" value="Unassembled WGS sequence"/>
</dbReference>
<dbReference type="EMBL" id="AANCRK010000003">
    <property type="protein sequence ID" value="EDN7715085.1"/>
    <property type="molecule type" value="Genomic_DNA"/>
</dbReference>
<evidence type="ECO:0000313" key="38">
    <source>
        <dbReference type="EMBL" id="OET52326.1"/>
    </source>
</evidence>
<evidence type="ECO:0000313" key="56">
    <source>
        <dbReference type="Proteomes" id="UP000460224"/>
    </source>
</evidence>
<sequence length="266" mass="29712">MNIFKRFWKSLYSPADIASFRNDKIRKSIVYIIVLSFVTFLPLAYFTNITTKNALKVGEETITNEIPDFKVTDGKLVLTDKNAKNIPISIDQDELHIYFDASGTLDKDDVDNKIASYDSAVAFLSDSIYITAAGVSQSVSYDTAGISDKSDLVHLYNSIESLAKYFIPIALLVLFIFTLGSVFFRVALYALFGFILSGFGRTGIAFRQNWMIASYSITLAAVFTMIMEALQIIVPFGMEINMVVSMIFVFLAIRSIPPSEPTILEK</sequence>
<evidence type="ECO:0000313" key="35">
    <source>
        <dbReference type="EMBL" id="HAC0012585.1"/>
    </source>
</evidence>
<accession>A0A0B8RC41</accession>
<dbReference type="EMBL" id="AAANYN010000001">
    <property type="protein sequence ID" value="EAD5772688.1"/>
    <property type="molecule type" value="Genomic_DNA"/>
</dbReference>
<evidence type="ECO:0000313" key="39">
    <source>
        <dbReference type="Proteomes" id="UP000331186"/>
    </source>
</evidence>
<dbReference type="Proteomes" id="UP000345329">
    <property type="component" value="Unassembled WGS sequence"/>
</dbReference>
<dbReference type="Proteomes" id="UP000427828">
    <property type="component" value="Unassembled WGS sequence"/>
</dbReference>
<dbReference type="Proteomes" id="UP000403352">
    <property type="component" value="Unassembled WGS sequence"/>
</dbReference>
<evidence type="ECO:0000313" key="66">
    <source>
        <dbReference type="Proteomes" id="UP000540117"/>
    </source>
</evidence>
<dbReference type="EMBL" id="DAAIHR010000009">
    <property type="protein sequence ID" value="HAB8398816.1"/>
    <property type="molecule type" value="Genomic_DNA"/>
</dbReference>
<dbReference type="EMBL" id="AACKDQ010000014">
    <property type="protein sequence ID" value="EAK9316976.1"/>
    <property type="molecule type" value="Genomic_DNA"/>
</dbReference>
<feature type="transmembrane region" description="Helical" evidence="1">
    <location>
        <begin position="165"/>
        <end position="196"/>
    </location>
</feature>
<dbReference type="Proteomes" id="UP000549379">
    <property type="component" value="Unassembled WGS sequence"/>
</dbReference>
<organism evidence="20 44">
    <name type="scientific">Listeria monocytogenes</name>
    <dbReference type="NCBI Taxonomy" id="1639"/>
    <lineage>
        <taxon>Bacteria</taxon>
        <taxon>Bacillati</taxon>
        <taxon>Bacillota</taxon>
        <taxon>Bacilli</taxon>
        <taxon>Bacillales</taxon>
        <taxon>Listeriaceae</taxon>
        <taxon>Listeria</taxon>
    </lineage>
</organism>
<evidence type="ECO:0000313" key="26">
    <source>
        <dbReference type="EMBL" id="ECY6545227.1"/>
    </source>
</evidence>
<evidence type="ECO:0000313" key="50">
    <source>
        <dbReference type="Proteomes" id="UP000398321"/>
    </source>
</evidence>
<dbReference type="EMBL" id="AACJYH010000005">
    <property type="protein sequence ID" value="EAK8897551.1"/>
    <property type="molecule type" value="Genomic_DNA"/>
</dbReference>
<evidence type="ECO:0000313" key="71">
    <source>
        <dbReference type="Proteomes" id="UP000841146"/>
    </source>
</evidence>
<evidence type="ECO:0000313" key="36">
    <source>
        <dbReference type="EMBL" id="HAC0274865.1"/>
    </source>
</evidence>
<dbReference type="EMBL" id="AABBAW010000003">
    <property type="protein sequence ID" value="EAG2514978.1"/>
    <property type="molecule type" value="Genomic_DNA"/>
</dbReference>
<evidence type="ECO:0000313" key="22">
    <source>
        <dbReference type="EMBL" id="ECB9474686.1"/>
    </source>
</evidence>
<dbReference type="Proteomes" id="UP000337746">
    <property type="component" value="Unassembled WGS sequence"/>
</dbReference>
<dbReference type="AlphaFoldDB" id="A0A0B8RC41"/>
<reference evidence="33" key="8">
    <citation type="submission" date="2020-01" db="EMBL/GenBank/DDBJ databases">
        <authorList>
            <consortium name="NCBI Pathogen Detection Project"/>
        </authorList>
    </citation>
    <scope>NUCLEOTIDE SEQUENCE</scope>
    <source>
        <strain evidence="32">09CEB371LM</strain>
        <strain evidence="34">CFIAFB20100120</strain>
        <strain evidence="33">CFIAFB20130012</strain>
        <strain evidence="36">CFIAFB20170037</strain>
        <strain evidence="35">CFIAFB20170045</strain>
    </source>
</reference>
<dbReference type="EMBL" id="AABBYJ010000002">
    <property type="protein sequence ID" value="EAG4330459.1"/>
    <property type="molecule type" value="Genomic_DNA"/>
</dbReference>
<evidence type="ECO:0000313" key="46">
    <source>
        <dbReference type="Proteomes" id="UP000364988"/>
    </source>
</evidence>
<evidence type="ECO:0000313" key="6">
    <source>
        <dbReference type="EMBL" id="EAD1185012.1"/>
    </source>
</evidence>
<evidence type="ECO:0000313" key="44">
    <source>
        <dbReference type="Proteomes" id="UP000350032"/>
    </source>
</evidence>
<evidence type="ECO:0000313" key="63">
    <source>
        <dbReference type="Proteomes" id="UP000525850"/>
    </source>
</evidence>
<dbReference type="Proteomes" id="UP000354255">
    <property type="component" value="Unassembled WGS sequence"/>
</dbReference>
<evidence type="ECO:0000313" key="32">
    <source>
        <dbReference type="EMBL" id="HAA8052168.1"/>
    </source>
</evidence>
<evidence type="ECO:0000313" key="72">
    <source>
        <dbReference type="Proteomes" id="UP000844415"/>
    </source>
</evidence>
<dbReference type="EMBL" id="AAAJKI010000007">
    <property type="protein sequence ID" value="EAC6547609.1"/>
    <property type="molecule type" value="Genomic_DNA"/>
</dbReference>
<dbReference type="Proteomes" id="UP000410967">
    <property type="component" value="Unassembled WGS sequence"/>
</dbReference>